<dbReference type="PRINTS" id="PR00359">
    <property type="entry name" value="BP450"/>
</dbReference>
<dbReference type="GO" id="GO:0020037">
    <property type="term" value="F:heme binding"/>
    <property type="evidence" value="ECO:0007669"/>
    <property type="project" value="InterPro"/>
</dbReference>
<dbReference type="PANTHER" id="PTHR46696:SF4">
    <property type="entry name" value="BIOTIN BIOSYNTHESIS CYTOCHROME P450"/>
    <property type="match status" value="1"/>
</dbReference>
<keyword evidence="4 7" id="KW-0560">Oxidoreductase</keyword>
<keyword evidence="2 7" id="KW-0349">Heme</keyword>
<evidence type="ECO:0000256" key="7">
    <source>
        <dbReference type="RuleBase" id="RU000461"/>
    </source>
</evidence>
<sequence>MRLTRPAQTPALDPAETDLADPRLYATGDPHAIWLTMREHAPVLRQTLADGRSFWSVVRYHDVNDVLRDHTRFTSERGTLLSTLAVDDPAGGKMMAASDPPRHTALREPLSRAMSMRAMRRWEPRIRQMVLRLLAPLAEGTPWDLAEAAASFPMAFTGTLMGLPEPDWPRLTRLTSMAVAPTDSEFQEGRGTLVAAHHELFEYFADHLRATAGTADDSLVGFLRGMEIEGRRLRQDEIVYNCYSLLLGANVTTPHAIAGTVLAFIEEPGQYARLTADPALLTRAVEEGLRWSSPANHFMRYTRRETELSGVRIPAGEAVVAWLGSANRDRRVFAEPFAFDVGRSPNRHVAFGFGPHYCVGAPLARVALRILFEEIVANVGQFEQAGPVEHLASNFVAGIKHLPVTARLLDGAAERLGAAHAAGGPLPEAVL</sequence>
<evidence type="ECO:0000256" key="2">
    <source>
        <dbReference type="ARBA" id="ARBA00022617"/>
    </source>
</evidence>
<keyword evidence="5 7" id="KW-0408">Iron</keyword>
<keyword evidence="10" id="KW-1185">Reference proteome</keyword>
<dbReference type="PROSITE" id="PS00086">
    <property type="entry name" value="CYTOCHROME_P450"/>
    <property type="match status" value="1"/>
</dbReference>
<evidence type="ECO:0000256" key="8">
    <source>
        <dbReference type="SAM" id="MobiDB-lite"/>
    </source>
</evidence>
<proteinExistence type="inferred from homology"/>
<accession>A0A4Y3QV19</accession>
<feature type="region of interest" description="Disordered" evidence="8">
    <location>
        <begin position="1"/>
        <end position="22"/>
    </location>
</feature>
<evidence type="ECO:0000313" key="9">
    <source>
        <dbReference type="EMBL" id="GEB48473.1"/>
    </source>
</evidence>
<keyword evidence="6 7" id="KW-0503">Monooxygenase</keyword>
<dbReference type="InterPro" id="IPR002397">
    <property type="entry name" value="Cyt_P450_B"/>
</dbReference>
<dbReference type="RefSeq" id="WP_086815632.1">
    <property type="nucleotide sequence ID" value="NZ_BJMM01000003.1"/>
</dbReference>
<dbReference type="PANTHER" id="PTHR46696">
    <property type="entry name" value="P450, PUTATIVE (EUROFUNG)-RELATED"/>
    <property type="match status" value="1"/>
</dbReference>
<reference evidence="9 10" key="1">
    <citation type="submission" date="2019-06" db="EMBL/GenBank/DDBJ databases">
        <title>Whole genome shotgun sequence of Streptomyces cacaoi subsp. cacaoi NBRC 12748.</title>
        <authorList>
            <person name="Hosoyama A."/>
            <person name="Uohara A."/>
            <person name="Ohji S."/>
            <person name="Ichikawa N."/>
        </authorList>
    </citation>
    <scope>NUCLEOTIDE SEQUENCE [LARGE SCALE GENOMIC DNA]</scope>
    <source>
        <strain evidence="9 10">NBRC 12748</strain>
    </source>
</reference>
<dbReference type="GO" id="GO:0008395">
    <property type="term" value="F:steroid hydroxylase activity"/>
    <property type="evidence" value="ECO:0007669"/>
    <property type="project" value="TreeGrafter"/>
</dbReference>
<dbReference type="Pfam" id="PF00067">
    <property type="entry name" value="p450"/>
    <property type="match status" value="1"/>
</dbReference>
<dbReference type="EMBL" id="BJMM01000003">
    <property type="protein sequence ID" value="GEB48473.1"/>
    <property type="molecule type" value="Genomic_DNA"/>
</dbReference>
<dbReference type="CDD" id="cd11033">
    <property type="entry name" value="CYP142-like"/>
    <property type="match status" value="1"/>
</dbReference>
<evidence type="ECO:0000313" key="10">
    <source>
        <dbReference type="Proteomes" id="UP000319210"/>
    </source>
</evidence>
<protein>
    <submittedName>
        <fullName evidence="9">Cytochrome P450</fullName>
    </submittedName>
</protein>
<dbReference type="FunFam" id="1.10.630.10:FF:000018">
    <property type="entry name" value="Cytochrome P450 monooxygenase"/>
    <property type="match status" value="1"/>
</dbReference>
<comment type="similarity">
    <text evidence="1 7">Belongs to the cytochrome P450 family.</text>
</comment>
<keyword evidence="3 7" id="KW-0479">Metal-binding</keyword>
<dbReference type="GO" id="GO:0036199">
    <property type="term" value="F:cholest-4-en-3-one 26-monooxygenase activity"/>
    <property type="evidence" value="ECO:0007669"/>
    <property type="project" value="TreeGrafter"/>
</dbReference>
<dbReference type="AlphaFoldDB" id="A0A4Y3QV19"/>
<organism evidence="9 10">
    <name type="scientific">Streptomyces cacaoi</name>
    <dbReference type="NCBI Taxonomy" id="1898"/>
    <lineage>
        <taxon>Bacteria</taxon>
        <taxon>Bacillati</taxon>
        <taxon>Actinomycetota</taxon>
        <taxon>Actinomycetes</taxon>
        <taxon>Kitasatosporales</taxon>
        <taxon>Streptomycetaceae</taxon>
        <taxon>Streptomyces</taxon>
    </lineage>
</organism>
<dbReference type="Proteomes" id="UP000319210">
    <property type="component" value="Unassembled WGS sequence"/>
</dbReference>
<dbReference type="SUPFAM" id="SSF48264">
    <property type="entry name" value="Cytochrome P450"/>
    <property type="match status" value="1"/>
</dbReference>
<dbReference type="GO" id="GO:0005506">
    <property type="term" value="F:iron ion binding"/>
    <property type="evidence" value="ECO:0007669"/>
    <property type="project" value="InterPro"/>
</dbReference>
<dbReference type="InterPro" id="IPR017972">
    <property type="entry name" value="Cyt_P450_CS"/>
</dbReference>
<evidence type="ECO:0000256" key="3">
    <source>
        <dbReference type="ARBA" id="ARBA00022723"/>
    </source>
</evidence>
<dbReference type="GO" id="GO:0006707">
    <property type="term" value="P:cholesterol catabolic process"/>
    <property type="evidence" value="ECO:0007669"/>
    <property type="project" value="TreeGrafter"/>
</dbReference>
<dbReference type="InterPro" id="IPR036396">
    <property type="entry name" value="Cyt_P450_sf"/>
</dbReference>
<evidence type="ECO:0000256" key="1">
    <source>
        <dbReference type="ARBA" id="ARBA00010617"/>
    </source>
</evidence>
<evidence type="ECO:0000256" key="6">
    <source>
        <dbReference type="ARBA" id="ARBA00023033"/>
    </source>
</evidence>
<name>A0A4Y3QV19_STRCI</name>
<dbReference type="OrthoDB" id="5241086at2"/>
<dbReference type="Gene3D" id="1.10.630.10">
    <property type="entry name" value="Cytochrome P450"/>
    <property type="match status" value="1"/>
</dbReference>
<gene>
    <name evidence="9" type="ORF">SCA03_10240</name>
</gene>
<evidence type="ECO:0000256" key="5">
    <source>
        <dbReference type="ARBA" id="ARBA00023004"/>
    </source>
</evidence>
<evidence type="ECO:0000256" key="4">
    <source>
        <dbReference type="ARBA" id="ARBA00023002"/>
    </source>
</evidence>
<dbReference type="InterPro" id="IPR001128">
    <property type="entry name" value="Cyt_P450"/>
</dbReference>
<comment type="caution">
    <text evidence="9">The sequence shown here is derived from an EMBL/GenBank/DDBJ whole genome shotgun (WGS) entry which is preliminary data.</text>
</comment>